<organism evidence="2 3">
    <name type="scientific">Corynebacterium choanae</name>
    <dbReference type="NCBI Taxonomy" id="1862358"/>
    <lineage>
        <taxon>Bacteria</taxon>
        <taxon>Bacillati</taxon>
        <taxon>Actinomycetota</taxon>
        <taxon>Actinomycetes</taxon>
        <taxon>Mycobacteriales</taxon>
        <taxon>Corynebacteriaceae</taxon>
        <taxon>Corynebacterium</taxon>
    </lineage>
</organism>
<feature type="transmembrane region" description="Helical" evidence="1">
    <location>
        <begin position="163"/>
        <end position="186"/>
    </location>
</feature>
<gene>
    <name evidence="2" type="ORF">CCHOA_08315</name>
</gene>
<name>A0A3G6J8B5_9CORY</name>
<dbReference type="KEGG" id="ccho:CCHOA_08315"/>
<accession>A0A3G6J8B5</accession>
<evidence type="ECO:0000256" key="1">
    <source>
        <dbReference type="SAM" id="Phobius"/>
    </source>
</evidence>
<dbReference type="Proteomes" id="UP000269019">
    <property type="component" value="Chromosome"/>
</dbReference>
<dbReference type="RefSeq" id="WP_123928946.1">
    <property type="nucleotide sequence ID" value="NZ_CP033896.1"/>
</dbReference>
<evidence type="ECO:0000313" key="2">
    <source>
        <dbReference type="EMBL" id="AZA14052.1"/>
    </source>
</evidence>
<proteinExistence type="predicted"/>
<protein>
    <submittedName>
        <fullName evidence="2">Uncharacterized protein</fullName>
    </submittedName>
</protein>
<reference evidence="2 3" key="1">
    <citation type="submission" date="2018-11" db="EMBL/GenBank/DDBJ databases">
        <authorList>
            <person name="Kleinhagauer T."/>
            <person name="Glaeser S.P."/>
            <person name="Spergser J."/>
            <person name="Ruckert C."/>
            <person name="Kaempfer P."/>
            <person name="Busse H.-J."/>
        </authorList>
    </citation>
    <scope>NUCLEOTIDE SEQUENCE [LARGE SCALE GENOMIC DNA]</scope>
    <source>
        <strain evidence="2 3">200CH</strain>
    </source>
</reference>
<keyword evidence="1" id="KW-0812">Transmembrane</keyword>
<dbReference type="OrthoDB" id="4418870at2"/>
<sequence>MQLEREALHTLSWSKLENTNAGHIQTLKDATGSTVAQVTTDGAEQLLTVQGQAAPWKLTGSKDAGLTALLPGGQVFTATGRDRQIGRATVIDVDCTRNTYVLLNETKQDWVIDDAQGNTIAQFTGAGHGVRAPSIEFREGVVLPDDEAVFLSWIAREALASKLLSSTASLTISLVFVTIFVLLVFFL</sequence>
<keyword evidence="3" id="KW-1185">Reference proteome</keyword>
<evidence type="ECO:0000313" key="3">
    <source>
        <dbReference type="Proteomes" id="UP000269019"/>
    </source>
</evidence>
<dbReference type="AlphaFoldDB" id="A0A3G6J8B5"/>
<dbReference type="EMBL" id="CP033896">
    <property type="protein sequence ID" value="AZA14052.1"/>
    <property type="molecule type" value="Genomic_DNA"/>
</dbReference>
<keyword evidence="1" id="KW-0472">Membrane</keyword>
<keyword evidence="1" id="KW-1133">Transmembrane helix</keyword>